<feature type="transmembrane region" description="Helical" evidence="1">
    <location>
        <begin position="55"/>
        <end position="74"/>
    </location>
</feature>
<dbReference type="Proteomes" id="UP000461288">
    <property type="component" value="Unassembled WGS sequence"/>
</dbReference>
<protein>
    <submittedName>
        <fullName evidence="2">Uncharacterized protein</fullName>
    </submittedName>
</protein>
<evidence type="ECO:0000256" key="1">
    <source>
        <dbReference type="SAM" id="Phobius"/>
    </source>
</evidence>
<gene>
    <name evidence="2" type="ORF">GO594_06930</name>
</gene>
<dbReference type="RefSeq" id="WP_160480270.1">
    <property type="nucleotide sequence ID" value="NZ_WTFN01000012.1"/>
</dbReference>
<sequence length="92" mass="10489">MALFLNDTKSNIKHKNMYRVMVVYRFAMAGSNAWASHASYFLGLERGVTLWSEGSGRWVGGGGGVLIQILYRILRYGMLRRFVGEKAAWGRW</sequence>
<dbReference type="AlphaFoldDB" id="A0A7X3H5E5"/>
<organism evidence="2 3">
    <name type="scientific">Metapseudomonas otitidis</name>
    <dbReference type="NCBI Taxonomy" id="319939"/>
    <lineage>
        <taxon>Bacteria</taxon>
        <taxon>Pseudomonadati</taxon>
        <taxon>Pseudomonadota</taxon>
        <taxon>Gammaproteobacteria</taxon>
        <taxon>Pseudomonadales</taxon>
        <taxon>Pseudomonadaceae</taxon>
        <taxon>Metapseudomonas</taxon>
    </lineage>
</organism>
<dbReference type="EMBL" id="WTFN01000012">
    <property type="protein sequence ID" value="MWK55703.1"/>
    <property type="molecule type" value="Genomic_DNA"/>
</dbReference>
<reference evidence="2 3" key="1">
    <citation type="submission" date="2019-12" db="EMBL/GenBank/DDBJ databases">
        <title>Draft genome sequence of Pseudomonas otitidis recovered from a chicken carcass.</title>
        <authorList>
            <person name="Vieira T.R."/>
            <person name="Oliviera E.F.C."/>
            <person name="Silva N.M.V."/>
            <person name="Sambrano G.E."/>
            <person name="Cibulski S.P."/>
            <person name="Cardoso M.R.I."/>
        </authorList>
    </citation>
    <scope>NUCLEOTIDE SEQUENCE [LARGE SCALE GENOMIC DNA]</scope>
    <source>
        <strain evidence="2 3">25_K</strain>
    </source>
</reference>
<comment type="caution">
    <text evidence="2">The sequence shown here is derived from an EMBL/GenBank/DDBJ whole genome shotgun (WGS) entry which is preliminary data.</text>
</comment>
<evidence type="ECO:0000313" key="2">
    <source>
        <dbReference type="EMBL" id="MWK55703.1"/>
    </source>
</evidence>
<name>A0A7X3H5E5_9GAMM</name>
<feature type="transmembrane region" description="Helical" evidence="1">
    <location>
        <begin position="21"/>
        <end position="43"/>
    </location>
</feature>
<evidence type="ECO:0000313" key="3">
    <source>
        <dbReference type="Proteomes" id="UP000461288"/>
    </source>
</evidence>
<keyword evidence="1" id="KW-1133">Transmembrane helix</keyword>
<accession>A0A7X3H5E5</accession>
<keyword evidence="1" id="KW-0472">Membrane</keyword>
<proteinExistence type="predicted"/>
<keyword evidence="1" id="KW-0812">Transmembrane</keyword>